<dbReference type="Proteomes" id="UP000315252">
    <property type="component" value="Unassembled WGS sequence"/>
</dbReference>
<sequence length="95" mass="10495">MSNVEISIPYSHLVITIRALENSDLLQQIGKPLLVLENASEDKTKKQKLKLNQKELDLIVDSLGDLLIHTGIDDQGEVNAIGRDIESVIDLFNSG</sequence>
<dbReference type="EMBL" id="VHSH01000007">
    <property type="protein sequence ID" value="TQV77942.1"/>
    <property type="molecule type" value="Genomic_DNA"/>
</dbReference>
<evidence type="ECO:0000313" key="2">
    <source>
        <dbReference type="Proteomes" id="UP000315252"/>
    </source>
</evidence>
<keyword evidence="2" id="KW-1185">Reference proteome</keyword>
<comment type="caution">
    <text evidence="1">The sequence shown here is derived from an EMBL/GenBank/DDBJ whole genome shotgun (WGS) entry which is preliminary data.</text>
</comment>
<gene>
    <name evidence="1" type="ORF">FKG95_20625</name>
</gene>
<organism evidence="1 2">
    <name type="scientific">Denitrobaculum tricleocarpae</name>
    <dbReference type="NCBI Taxonomy" id="2591009"/>
    <lineage>
        <taxon>Bacteria</taxon>
        <taxon>Pseudomonadati</taxon>
        <taxon>Pseudomonadota</taxon>
        <taxon>Alphaproteobacteria</taxon>
        <taxon>Rhodospirillales</taxon>
        <taxon>Rhodospirillaceae</taxon>
        <taxon>Denitrobaculum</taxon>
    </lineage>
</organism>
<protein>
    <submittedName>
        <fullName evidence="1">Uncharacterized protein</fullName>
    </submittedName>
</protein>
<dbReference type="AlphaFoldDB" id="A0A545TL39"/>
<dbReference type="RefSeq" id="WP_142898285.1">
    <property type="nucleotide sequence ID" value="NZ_ML660058.1"/>
</dbReference>
<proteinExistence type="predicted"/>
<reference evidence="1 2" key="1">
    <citation type="submission" date="2019-06" db="EMBL/GenBank/DDBJ databases">
        <title>Whole genome sequence for Rhodospirillaceae sp. R148.</title>
        <authorList>
            <person name="Wang G."/>
        </authorList>
    </citation>
    <scope>NUCLEOTIDE SEQUENCE [LARGE SCALE GENOMIC DNA]</scope>
    <source>
        <strain evidence="1 2">R148</strain>
    </source>
</reference>
<accession>A0A545TL39</accession>
<name>A0A545TL39_9PROT</name>
<evidence type="ECO:0000313" key="1">
    <source>
        <dbReference type="EMBL" id="TQV77942.1"/>
    </source>
</evidence>